<proteinExistence type="predicted"/>
<feature type="compositionally biased region" description="Polar residues" evidence="1">
    <location>
        <begin position="30"/>
        <end position="51"/>
    </location>
</feature>
<name>A0ABP0UT37_9BRYO</name>
<accession>A0ABP0UT37</accession>
<gene>
    <name evidence="2" type="ORF">CSSPTR1EN2_LOCUS19661</name>
</gene>
<dbReference type="EMBL" id="OZ019898">
    <property type="protein sequence ID" value="CAK9229294.1"/>
    <property type="molecule type" value="Genomic_DNA"/>
</dbReference>
<sequence>MPFCLAILTWCEGKGVGAMWNMNLPSLRHNGQQLHRSSSSNKDYATGNSELPTEKLEDAQQQARGPHDQ</sequence>
<keyword evidence="3" id="KW-1185">Reference proteome</keyword>
<evidence type="ECO:0008006" key="4">
    <source>
        <dbReference type="Google" id="ProtNLM"/>
    </source>
</evidence>
<reference evidence="2" key="1">
    <citation type="submission" date="2024-02" db="EMBL/GenBank/DDBJ databases">
        <authorList>
            <consortium name="ELIXIR-Norway"/>
            <consortium name="Elixir Norway"/>
        </authorList>
    </citation>
    <scope>NUCLEOTIDE SEQUENCE</scope>
</reference>
<evidence type="ECO:0000256" key="1">
    <source>
        <dbReference type="SAM" id="MobiDB-lite"/>
    </source>
</evidence>
<evidence type="ECO:0000313" key="2">
    <source>
        <dbReference type="EMBL" id="CAK9229294.1"/>
    </source>
</evidence>
<evidence type="ECO:0000313" key="3">
    <source>
        <dbReference type="Proteomes" id="UP001497512"/>
    </source>
</evidence>
<dbReference type="Proteomes" id="UP001497512">
    <property type="component" value="Chromosome 6"/>
</dbReference>
<feature type="region of interest" description="Disordered" evidence="1">
    <location>
        <begin position="30"/>
        <end position="69"/>
    </location>
</feature>
<organism evidence="2 3">
    <name type="scientific">Sphagnum troendelagicum</name>
    <dbReference type="NCBI Taxonomy" id="128251"/>
    <lineage>
        <taxon>Eukaryota</taxon>
        <taxon>Viridiplantae</taxon>
        <taxon>Streptophyta</taxon>
        <taxon>Embryophyta</taxon>
        <taxon>Bryophyta</taxon>
        <taxon>Sphagnophytina</taxon>
        <taxon>Sphagnopsida</taxon>
        <taxon>Sphagnales</taxon>
        <taxon>Sphagnaceae</taxon>
        <taxon>Sphagnum</taxon>
    </lineage>
</organism>
<protein>
    <recommendedName>
        <fullName evidence="4">Secreted protein</fullName>
    </recommendedName>
</protein>